<dbReference type="InterPro" id="IPR029044">
    <property type="entry name" value="Nucleotide-diphossugar_trans"/>
</dbReference>
<dbReference type="KEGG" id="xbc:ELE36_09040"/>
<organism evidence="1 2">
    <name type="scientific">Pseudolysobacter antarcticus</name>
    <dbReference type="NCBI Taxonomy" id="2511995"/>
    <lineage>
        <taxon>Bacteria</taxon>
        <taxon>Pseudomonadati</taxon>
        <taxon>Pseudomonadota</taxon>
        <taxon>Gammaproteobacteria</taxon>
        <taxon>Lysobacterales</taxon>
        <taxon>Rhodanobacteraceae</taxon>
        <taxon>Pseudolysobacter</taxon>
    </lineage>
</organism>
<dbReference type="Pfam" id="PF04488">
    <property type="entry name" value="Gly_transf_sug"/>
    <property type="match status" value="1"/>
</dbReference>
<gene>
    <name evidence="1" type="ORF">ELE36_09040</name>
</gene>
<dbReference type="Proteomes" id="UP000291562">
    <property type="component" value="Chromosome"/>
</dbReference>
<keyword evidence="1" id="KW-0808">Transferase</keyword>
<dbReference type="GO" id="GO:0016740">
    <property type="term" value="F:transferase activity"/>
    <property type="evidence" value="ECO:0007669"/>
    <property type="project" value="UniProtKB-KW"/>
</dbReference>
<dbReference type="OrthoDB" id="9802987at2"/>
<keyword evidence="2" id="KW-1185">Reference proteome</keyword>
<accession>A0A411HJ15</accession>
<dbReference type="SUPFAM" id="SSF53448">
    <property type="entry name" value="Nucleotide-diphospho-sugar transferases"/>
    <property type="match status" value="1"/>
</dbReference>
<evidence type="ECO:0000313" key="1">
    <source>
        <dbReference type="EMBL" id="QBB70493.1"/>
    </source>
</evidence>
<dbReference type="Gene3D" id="3.90.550.20">
    <property type="match status" value="1"/>
</dbReference>
<dbReference type="EMBL" id="CP035704">
    <property type="protein sequence ID" value="QBB70493.1"/>
    <property type="molecule type" value="Genomic_DNA"/>
</dbReference>
<dbReference type="AlphaFoldDB" id="A0A411HJ15"/>
<sequence length="285" mass="32954">MAENTREFHFVFGLRVQNEPFHILHYLCLESCRQVNRPHKIHLHLRHRPHGLWWERIAPHLQIHIIDNAPLAFDTAKYADSAEGRYIAAADFSYAHEADFLRLQILLKHGGVYADMDTLFVRPYPERFYSHEFLIGEEAAIPDRNGILRPSLCNAVLFAKPQARFAQEWLRRMGEVFDGTWNRHSCDEAARVWSDVPQCVTVAPTAAFYPFATTPAGIAALFVENSTLPRGACSVHLWAHLWWQEQRIDFTLFHAGLLTADYVRTADTTYANLARRFLDRFDDAH</sequence>
<dbReference type="PANTHER" id="PTHR46830">
    <property type="entry name" value="TRANSFERASE, PUTATIVE-RELATED"/>
    <property type="match status" value="1"/>
</dbReference>
<reference evidence="1 2" key="1">
    <citation type="submission" date="2019-01" db="EMBL/GenBank/DDBJ databases">
        <title>Pseudolysobacter antarctica gen. nov., sp. nov., isolated from Fildes Peninsula, Antarctica.</title>
        <authorList>
            <person name="Wei Z."/>
            <person name="Peng F."/>
        </authorList>
    </citation>
    <scope>NUCLEOTIDE SEQUENCE [LARGE SCALE GENOMIC DNA]</scope>
    <source>
        <strain evidence="1 2">AQ6-296</strain>
    </source>
</reference>
<name>A0A411HJ15_9GAMM</name>
<proteinExistence type="predicted"/>
<dbReference type="InterPro" id="IPR007577">
    <property type="entry name" value="GlycoTrfase_DXD_sugar-bd_CS"/>
</dbReference>
<dbReference type="RefSeq" id="WP_129832751.1">
    <property type="nucleotide sequence ID" value="NZ_CP035704.1"/>
</dbReference>
<protein>
    <submittedName>
        <fullName evidence="1">Glycosyl transferase</fullName>
    </submittedName>
</protein>
<evidence type="ECO:0000313" key="2">
    <source>
        <dbReference type="Proteomes" id="UP000291562"/>
    </source>
</evidence>
<dbReference type="PANTHER" id="PTHR46830:SF2">
    <property type="entry name" value="ALPHA-1,4-N-ACETYLGLUCOSAMINYLTRANSFERASE"/>
    <property type="match status" value="1"/>
</dbReference>